<dbReference type="InterPro" id="IPR006212">
    <property type="entry name" value="Furin_repeat"/>
</dbReference>
<dbReference type="Proteomes" id="UP000688137">
    <property type="component" value="Unassembled WGS sequence"/>
</dbReference>
<feature type="domain" description="EGF-like" evidence="5">
    <location>
        <begin position="1483"/>
        <end position="1516"/>
    </location>
</feature>
<dbReference type="InterPro" id="IPR011936">
    <property type="entry name" value="Myxo_disulph_rpt"/>
</dbReference>
<feature type="domain" description="EGF-like" evidence="5">
    <location>
        <begin position="2434"/>
        <end position="2467"/>
    </location>
</feature>
<feature type="domain" description="EGF-like" evidence="5">
    <location>
        <begin position="2198"/>
        <end position="2226"/>
    </location>
</feature>
<dbReference type="CDD" id="cd00064">
    <property type="entry name" value="FU"/>
    <property type="match status" value="1"/>
</dbReference>
<feature type="domain" description="EGF-like" evidence="5">
    <location>
        <begin position="1115"/>
        <end position="1145"/>
    </location>
</feature>
<feature type="domain" description="EGF-like" evidence="5">
    <location>
        <begin position="1363"/>
        <end position="1393"/>
    </location>
</feature>
<protein>
    <recommendedName>
        <fullName evidence="5">EGF-like domain-containing protein</fullName>
    </recommendedName>
</protein>
<proteinExistence type="predicted"/>
<keyword evidence="7" id="KW-1185">Reference proteome</keyword>
<dbReference type="InterPro" id="IPR000742">
    <property type="entry name" value="EGF"/>
</dbReference>
<evidence type="ECO:0000259" key="5">
    <source>
        <dbReference type="SMART" id="SM00181"/>
    </source>
</evidence>
<feature type="domain" description="EGF-like" evidence="5">
    <location>
        <begin position="1850"/>
        <end position="1884"/>
    </location>
</feature>
<dbReference type="Pfam" id="PF13948">
    <property type="entry name" value="DUF4215"/>
    <property type="match status" value="22"/>
</dbReference>
<feature type="domain" description="EGF-like" evidence="5">
    <location>
        <begin position="845"/>
        <end position="873"/>
    </location>
</feature>
<dbReference type="SMART" id="SM00261">
    <property type="entry name" value="FU"/>
    <property type="match status" value="23"/>
</dbReference>
<keyword evidence="4" id="KW-0472">Membrane</keyword>
<dbReference type="SMART" id="SM00181">
    <property type="entry name" value="EGF"/>
    <property type="match status" value="19"/>
</dbReference>
<organism evidence="6 7">
    <name type="scientific">Paramecium primaurelia</name>
    <dbReference type="NCBI Taxonomy" id="5886"/>
    <lineage>
        <taxon>Eukaryota</taxon>
        <taxon>Sar</taxon>
        <taxon>Alveolata</taxon>
        <taxon>Ciliophora</taxon>
        <taxon>Intramacronucleata</taxon>
        <taxon>Oligohymenophorea</taxon>
        <taxon>Peniculida</taxon>
        <taxon>Parameciidae</taxon>
        <taxon>Paramecium</taxon>
    </lineage>
</organism>
<evidence type="ECO:0000256" key="2">
    <source>
        <dbReference type="ARBA" id="ARBA00022737"/>
    </source>
</evidence>
<feature type="domain" description="EGF-like" evidence="5">
    <location>
        <begin position="1239"/>
        <end position="1269"/>
    </location>
</feature>
<keyword evidence="2" id="KW-0677">Repeat</keyword>
<dbReference type="NCBIfam" id="TIGR02232">
    <property type="entry name" value="myxo_disulf_rpt"/>
    <property type="match status" value="7"/>
</dbReference>
<sequence>MVVIAQWELLSEDLLGFSVSGAKWNYRGSCDWNSGSMGGGGAVGQCQDNDIQYILVGTYNDRAYYSVLNLPPHYQVKAIVDGYFLDSSGSNFYYISYDVQGSSTSTYSLQYKDNILATYQVACRSSNWNNFEIQTFIMTFSHNDNSEVRFRVCGSNFGSSRNYGVRSLQIYVNKCHWSCLKCSSNNQANNCLACFTNPSTTLGSPSTCSSCPANQAFIEYIDDIKSCVIECNYYRVPDTNKVCQFDENMLPYTTYFDTSTFSSTSPWVFVPDPIYYNLVFSQKIGTIPCQTSKNYVGPFFYNEGFSVTLSIPFNISYIRFRATIVKLNNWADYSAVHVLLDNVEFASVYTLSQVLTGRNADKLYSDSNCTSPSVGYYRLEAKLKSNITNPILLLQGSMDLSGSQSWGFRDVVMDIMKCQSSCSWCDFDLKCYACSTGFLYKNRCVPSCPVHSVQTTGVCTDFDQAVDNSKYLIKAFYDSSNTTDTDVSNIVGIMTTGSSDFKTSDRFLNTNIAVYFSYYMGKRVLGGPLVWNKATFTNTYTLNPHYQFRLKFTLVLGDSFSGNFQYTIGGVSQTISYSQCTNTVDNVGRSQQDRFIIIDRTEVHTTNSFSVQLKCSSSSQIRDNFCIVYDYFIIILECTQYCTACTGPTWAQCTGKQTLPTGMSSPSTCVDNTYYLDNTVTPAVCRTCTPTYCLECQNSYICTKCATNFYLQNGNCQCYPWTYLTVSNTCANCHDLCDSCYGISYIRFRATIVKLNNWADYSAVHVLLDNVEFASVYTLSQVLTGRNADKLYSDSNCTSPSVGYYRLEAKLKSNITNPILLLQGSMDLSGSQSWGFRDVVMDIMKCQSSCSWCDFDLKCYACSTGFLYKNRCVPSCPVHSVQTTGVCTDFDQAVDNSKYLIKAFYDSSNTTDTDVSNIVGIMTTGSSDFKTSDRFLNTNIAVYFSYYMGKRVLGGPLVWNKATFTNTYTLNPHYQFRLKFTLVLGDSFSGNFQYTIGGVSQTISYSQCTNTVDNVGRSQQDRFIIIDRTEVHTTNSFSVQLKCSSSSQIRDNFCIVYDYFIIILECTQYCTACTGPTWAQCTGKQTLPTGMSSPSTCVDNTYYLDNTVTPAVCRTCTPTYCLECQNSYICTKCATNFYLQNGNCQCYPWTYLTVSNTCANCHDLCDSCYGPNSNQCLSCKSSQHRYLNNNTCVCQNNYYDDGINNTCQSICGDMIVTEGEDCDDGNTIRFDGCNDCKYECQKECLTCVNGQCSVCIAGYTLQKTMKRCYPTCGNNSIVSQEQCEDNNLTPYDGCYNCQFQCQSQCTNCIYGKCYDCDNSIGYYINLATFKCVTFCGDLIIAGEEMCDDGNNDPFDGCINCAYSCDSFCDLCIFGVCTKCKQGFQLLSKSGQCAPICGDKIVTYYEACDDGNLINYDGCDQCNLICQEQCTSCIFGTCYECNTPGYQLDRNLQKCIPICGDNVLIPLTEQCDDDNQTIEDGCFQCKYECQAECLTCAAGICYRCKSNFYLNSENTCLPICGDGVISKFESCDDFNFIIQDGCSNCSYQCELPCTQCIFGVCQSCQTGYYLNQSKKKCFPICGDQIIQGDEQCDIGIIPFDETIKNNTGCISCQLQCSPQCEICAQGLCLKCKESLGWYLDYETSICYSQCGDSIISDYEQCEDSNSQLNDGCSQCVFKCQQECSICIFGLCQQCISGYTLINQKCQSVCGDGIIAGNEECDTGIISFDGYECVNCKYKCSEGCDNCVYGRCLECKNNYGWYLNQQNQCESKCGDLIISNQENCDENSQNCENCNFICDDNCDQCQFGICQSCITGYKLLLNKCINICGDSIQTNNEDCENDDIIPFDGCYLCQFQCQNECQQCINGECISCYESNGWYLENKKCETKCGDGIIAGLEECDINLKFDNGDISSNKCFNCRLSCVQNCLNCDRGVCKQCKNGYFLNELNECENICGNLTTEDFEVCDDDNLNGFDGCFQCQYDCQPECQVCINGECIKCEDGFQFYNDASTCKSTCGDMKITQYEECDDGNDVPYDGCYNCKYSCTENCDNCIKGVCYTCLQGFVLEFPKCIPDCRDISQTQDVNKCYQKECQRECIICIEGYQYICESICGDEIIVGQEQCDMSISYARDDSYCNNQCQFACPKYCDNCSFGICQQCQRGYYLIENECHNYCGDTIMTEYERCDDDNILPFDGCFQCRFDCEQQCSLCIEGKCEICFNGYEIRNGRCISVCGDGIITIDEDCDDQNSIKYDGCHECKFECDKNCLFCEFGQCIFCQNGFYLQGQICISVCGDGFIVGNEKCDDDNLFDEDGCFQCQYACQQQCLTCIYGSCILCNEEEGWHLTSQGDCQAVCGDSIVSGIEQCDDGNEINYDGCYLCNYICQDACTKCINGQCYECNTPGWRLEDYFCWEICGDALKVGIEECDDGNDVPYDGCYQCKTQCEEACTVCFDGQCQECVYGWTLNEKHRCETICGDKYIVPIYEDCDDGNLLPYDGCYDCNYQCVQHCTDCRKDICYECNTTGWTYDNQTQLCIPICGDGEINGYEQCDDGNKIENDGCSNSCEYQCHFACLNCDKGKCIECDRYLGYFESNKQCASKCGDGLWESTTEQCDDGNLINQDGCDKNCKIEVDWYCDSQALQISICIFKRQPTIQLKLLSQNQGLSKIEVTFSTLMMLQPNFVLIENENNLTDTEQILFLVTIDQLTEGDYEYNIEPVVSIQNIPQDIKYIINLNLLNNVQVDQINVLVIVDKRLIITEDYVNLEKNSAEIRIPAPYINSLQAQRVVELFSNANEISQYVALSVSMISIFSTGYSNLYMTLDTIQYLYYTRYINLDFPENLQQTMDNLKKSSLNSIIKDKLGETGLPKSIAQQPNQTVEEMPNKFKQDNLQYQFTYNIKTTAVSLSAGLSIFLTTLTISKLLHLIPPHKLNDLGSIIGGGILKVRSKCTKISNDFVYSGAIRLITINFYEMQFASLLQLTHVDFTSNSDIANSSGAIATLAFTFIFTTILVHRIRQIQTKQSITMKHYIRTLLQQDDKNLQKSTWQMQYNTILLVKKSIYMFAIVCFQNQGFYQTIVVATQAAAFVTYLSVSSPFSNNEDQIKQIITELGMFANTLSFSAYYTYEYFSIPKESLNQLGWFNIGIYTTILTSNLAIDVTTQMRVFYKKAKKAFNKFLESQMPTKSRVQPIFV</sequence>
<feature type="domain" description="EGF-like" evidence="5">
    <location>
        <begin position="687"/>
        <end position="717"/>
    </location>
</feature>
<feature type="domain" description="EGF-like" evidence="5">
    <location>
        <begin position="1547"/>
        <end position="1577"/>
    </location>
</feature>
<feature type="domain" description="EGF-like" evidence="5">
    <location>
        <begin position="1795"/>
        <end position="1823"/>
    </location>
</feature>
<dbReference type="EMBL" id="CAJJDM010000006">
    <property type="protein sequence ID" value="CAD8045448.1"/>
    <property type="molecule type" value="Genomic_DNA"/>
</dbReference>
<evidence type="ECO:0000256" key="3">
    <source>
        <dbReference type="ARBA" id="ARBA00023157"/>
    </source>
</evidence>
<keyword evidence="3" id="KW-1015">Disulfide bond</keyword>
<feature type="domain" description="EGF-like" evidence="5">
    <location>
        <begin position="2253"/>
        <end position="2285"/>
    </location>
</feature>
<feature type="domain" description="EGF-like" evidence="5">
    <location>
        <begin position="1916"/>
        <end position="1949"/>
    </location>
</feature>
<evidence type="ECO:0000256" key="1">
    <source>
        <dbReference type="ARBA" id="ARBA00022729"/>
    </source>
</evidence>
<evidence type="ECO:0000256" key="4">
    <source>
        <dbReference type="SAM" id="Phobius"/>
    </source>
</evidence>
<feature type="domain" description="EGF-like" evidence="5">
    <location>
        <begin position="2041"/>
        <end position="2069"/>
    </location>
</feature>
<gene>
    <name evidence="6" type="ORF">PPRIM_AZ9-3.1.T0090424</name>
</gene>
<feature type="domain" description="EGF-like" evidence="5">
    <location>
        <begin position="1677"/>
        <end position="1705"/>
    </location>
</feature>
<dbReference type="PANTHER" id="PTHR38934:SF6">
    <property type="entry name" value="CHROMOSOME UNDETERMINED SCAFFOLD_176, WHOLE GENOME SHOTGUN SEQUENCE"/>
    <property type="match status" value="1"/>
</dbReference>
<name>A0A8S1K520_PARPR</name>
<reference evidence="6" key="1">
    <citation type="submission" date="2021-01" db="EMBL/GenBank/DDBJ databases">
        <authorList>
            <consortium name="Genoscope - CEA"/>
            <person name="William W."/>
        </authorList>
    </citation>
    <scope>NUCLEOTIDE SEQUENCE</scope>
</reference>
<comment type="caution">
    <text evidence="6">The sequence shown here is derived from an EMBL/GenBank/DDBJ whole genome shotgun (WGS) entry which is preliminary data.</text>
</comment>
<feature type="transmembrane region" description="Helical" evidence="4">
    <location>
        <begin position="3138"/>
        <end position="3159"/>
    </location>
</feature>
<keyword evidence="4" id="KW-1133">Transmembrane helix</keyword>
<feature type="domain" description="EGF-like" evidence="5">
    <location>
        <begin position="417"/>
        <end position="445"/>
    </location>
</feature>
<dbReference type="OMA" id="CIVYDYF"/>
<feature type="transmembrane region" description="Helical" evidence="4">
    <location>
        <begin position="3099"/>
        <end position="3118"/>
    </location>
</feature>
<accession>A0A8S1K520</accession>
<feature type="domain" description="EGF-like" evidence="5">
    <location>
        <begin position="1417"/>
        <end position="1455"/>
    </location>
</feature>
<keyword evidence="1" id="KW-0732">Signal</keyword>
<feature type="domain" description="EGF-like" evidence="5">
    <location>
        <begin position="1976"/>
        <end position="2010"/>
    </location>
</feature>
<dbReference type="PANTHER" id="PTHR38934">
    <property type="entry name" value="HYPHALLY REGULATED CELL WALL PROTEIN 1"/>
    <property type="match status" value="1"/>
</dbReference>
<feature type="transmembrane region" description="Helical" evidence="4">
    <location>
        <begin position="2984"/>
        <end position="3005"/>
    </location>
</feature>
<keyword evidence="4" id="KW-0812">Transmembrane</keyword>
<feature type="domain" description="EGF-like" evidence="5">
    <location>
        <begin position="1167"/>
        <end position="1208"/>
    </location>
</feature>
<evidence type="ECO:0000313" key="7">
    <source>
        <dbReference type="Proteomes" id="UP000688137"/>
    </source>
</evidence>
<evidence type="ECO:0000313" key="6">
    <source>
        <dbReference type="EMBL" id="CAD8045448.1"/>
    </source>
</evidence>